<dbReference type="PANTHER" id="PTHR43684">
    <property type="match status" value="1"/>
</dbReference>
<dbReference type="InterPro" id="IPR051053">
    <property type="entry name" value="ECH/Chromodomain_protein"/>
</dbReference>
<dbReference type="InterPro" id="IPR029045">
    <property type="entry name" value="ClpP/crotonase-like_dom_sf"/>
</dbReference>
<organism evidence="5 6">
    <name type="scientific">Hyphomonas johnsonii MHS-2</name>
    <dbReference type="NCBI Taxonomy" id="1280950"/>
    <lineage>
        <taxon>Bacteria</taxon>
        <taxon>Pseudomonadati</taxon>
        <taxon>Pseudomonadota</taxon>
        <taxon>Alphaproteobacteria</taxon>
        <taxon>Hyphomonadales</taxon>
        <taxon>Hyphomonadaceae</taxon>
        <taxon>Hyphomonas</taxon>
    </lineage>
</organism>
<dbReference type="PANTHER" id="PTHR43684:SF1">
    <property type="entry name" value="ENOYL-COA DELTA ISOMERASE 2"/>
    <property type="match status" value="1"/>
</dbReference>
<dbReference type="PATRIC" id="fig|1280950.3.peg.538"/>
<comment type="subcellular location">
    <subcellularLocation>
        <location evidence="1">Peroxisome</location>
    </subcellularLocation>
</comment>
<reference evidence="5 6" key="1">
    <citation type="journal article" date="2014" name="Antonie Van Leeuwenhoek">
        <title>Hyphomonas beringensis sp. nov. and Hyphomonas chukchiensis sp. nov., isolated from surface seawater of the Bering Sea and Chukchi Sea.</title>
        <authorList>
            <person name="Li C."/>
            <person name="Lai Q."/>
            <person name="Li G."/>
            <person name="Dong C."/>
            <person name="Wang J."/>
            <person name="Liao Y."/>
            <person name="Shao Z."/>
        </authorList>
    </citation>
    <scope>NUCLEOTIDE SEQUENCE [LARGE SCALE GENOMIC DNA]</scope>
    <source>
        <strain evidence="5 6">MHS-2</strain>
    </source>
</reference>
<name>A0A059FU52_9PROT</name>
<dbReference type="InterPro" id="IPR014748">
    <property type="entry name" value="Enoyl-CoA_hydra_C"/>
</dbReference>
<evidence type="ECO:0000256" key="2">
    <source>
        <dbReference type="ARBA" id="ARBA00005254"/>
    </source>
</evidence>
<comment type="caution">
    <text evidence="5">The sequence shown here is derived from an EMBL/GenBank/DDBJ whole genome shotgun (WGS) entry which is preliminary data.</text>
</comment>
<evidence type="ECO:0000313" key="5">
    <source>
        <dbReference type="EMBL" id="KCZ94235.1"/>
    </source>
</evidence>
<dbReference type="CDD" id="cd06558">
    <property type="entry name" value="crotonase-like"/>
    <property type="match status" value="1"/>
</dbReference>
<gene>
    <name evidence="5" type="ORF">HJO_02635</name>
</gene>
<accession>A0A059FU52</accession>
<dbReference type="Gene3D" id="1.10.12.10">
    <property type="entry name" value="Lyase 2-enoyl-coa Hydratase, Chain A, domain 2"/>
    <property type="match status" value="1"/>
</dbReference>
<dbReference type="SUPFAM" id="SSF52096">
    <property type="entry name" value="ClpP/crotonase"/>
    <property type="match status" value="1"/>
</dbReference>
<dbReference type="Pfam" id="PF00378">
    <property type="entry name" value="ECH_1"/>
    <property type="match status" value="1"/>
</dbReference>
<dbReference type="eggNOG" id="COG1024">
    <property type="taxonomic scope" value="Bacteria"/>
</dbReference>
<dbReference type="EC" id="4.2.1.17" evidence="5"/>
<proteinExistence type="inferred from homology"/>
<keyword evidence="6" id="KW-1185">Reference proteome</keyword>
<protein>
    <submittedName>
        <fullName evidence="5">Enoyl-CoA hydratase</fullName>
        <ecNumber evidence="5">4.2.1.17</ecNumber>
    </submittedName>
</protein>
<evidence type="ECO:0000256" key="1">
    <source>
        <dbReference type="ARBA" id="ARBA00004275"/>
    </source>
</evidence>
<evidence type="ECO:0000256" key="4">
    <source>
        <dbReference type="ARBA" id="ARBA00023235"/>
    </source>
</evidence>
<sequence>MEPAMSGDNDELLVDDDGRLRIITLNRPNRMNALTPELHHRLQSAVVAAANDPDVGAVALTGAGQAFCSGGDVRKSTDEAAKADRPETVEERADSIMAHGRTVITLHRMGKPTIALINGAAAGSGMALALACDMRVMAEGAIMRTAYARIGLSGDLGLSYFLNRLAGPAKASELLYLNAKVSAEECLGLGLANLVFSAETFESEAFGLARKLANGPTVAFRCMKQNLQTAASASLEQTIEREAYNTARCVRTKDVKEAALAFREKRDPAFKGM</sequence>
<dbReference type="InterPro" id="IPR001753">
    <property type="entry name" value="Enoyl-CoA_hydra/iso"/>
</dbReference>
<dbReference type="GO" id="GO:0004165">
    <property type="term" value="F:delta(3)-delta(2)-enoyl-CoA isomerase activity"/>
    <property type="evidence" value="ECO:0007669"/>
    <property type="project" value="UniProtKB-ARBA"/>
</dbReference>
<dbReference type="Proteomes" id="UP000025171">
    <property type="component" value="Unassembled WGS sequence"/>
</dbReference>
<keyword evidence="3" id="KW-0576">Peroxisome</keyword>
<evidence type="ECO:0000313" key="6">
    <source>
        <dbReference type="Proteomes" id="UP000025171"/>
    </source>
</evidence>
<dbReference type="GO" id="GO:0004300">
    <property type="term" value="F:enoyl-CoA hydratase activity"/>
    <property type="evidence" value="ECO:0007669"/>
    <property type="project" value="UniProtKB-EC"/>
</dbReference>
<comment type="similarity">
    <text evidence="2">Belongs to the enoyl-CoA hydratase/isomerase family.</text>
</comment>
<dbReference type="AlphaFoldDB" id="A0A059FU52"/>
<dbReference type="Gene3D" id="3.90.226.10">
    <property type="entry name" value="2-enoyl-CoA Hydratase, Chain A, domain 1"/>
    <property type="match status" value="1"/>
</dbReference>
<keyword evidence="4" id="KW-0413">Isomerase</keyword>
<keyword evidence="5" id="KW-0456">Lyase</keyword>
<dbReference type="EMBL" id="ARYK01000001">
    <property type="protein sequence ID" value="KCZ94235.1"/>
    <property type="molecule type" value="Genomic_DNA"/>
</dbReference>
<evidence type="ECO:0000256" key="3">
    <source>
        <dbReference type="ARBA" id="ARBA00023140"/>
    </source>
</evidence>
<dbReference type="STRING" id="1280950.HJO_02635"/>